<protein>
    <submittedName>
        <fullName evidence="1">Uncharacterized protein</fullName>
    </submittedName>
</protein>
<accession>A0A402B9S8</accession>
<name>A0A402B9S8_9CHLR</name>
<evidence type="ECO:0000313" key="1">
    <source>
        <dbReference type="EMBL" id="GCE28105.1"/>
    </source>
</evidence>
<dbReference type="Proteomes" id="UP000287171">
    <property type="component" value="Unassembled WGS sequence"/>
</dbReference>
<gene>
    <name evidence="1" type="ORF">KDA_35890</name>
</gene>
<keyword evidence="2" id="KW-1185">Reference proteome</keyword>
<reference evidence="2" key="1">
    <citation type="submission" date="2018-12" db="EMBL/GenBank/DDBJ databases">
        <title>Tengunoibacter tsumagoiensis gen. nov., sp. nov., Dictyobacter kobayashii sp. nov., D. alpinus sp. nov., and D. joshuensis sp. nov. and description of Dictyobacteraceae fam. nov. within the order Ktedonobacterales isolated from Tengu-no-mugimeshi.</title>
        <authorList>
            <person name="Wang C.M."/>
            <person name="Zheng Y."/>
            <person name="Sakai Y."/>
            <person name="Toyoda A."/>
            <person name="Minakuchi Y."/>
            <person name="Abe K."/>
            <person name="Yokota A."/>
            <person name="Yabe S."/>
        </authorList>
    </citation>
    <scope>NUCLEOTIDE SEQUENCE [LARGE SCALE GENOMIC DNA]</scope>
    <source>
        <strain evidence="2">Uno16</strain>
    </source>
</reference>
<dbReference type="EMBL" id="BIFT01000001">
    <property type="protein sequence ID" value="GCE28105.1"/>
    <property type="molecule type" value="Genomic_DNA"/>
</dbReference>
<sequence>MDVRFTATLQAFIRHAIRAEGDRTTPHLKLRPTLRFIDQEGLYGVARREAMKVLSFSPCKVQNGFSMWH</sequence>
<dbReference type="AlphaFoldDB" id="A0A402B9S8"/>
<comment type="caution">
    <text evidence="1">The sequence shown here is derived from an EMBL/GenBank/DDBJ whole genome shotgun (WGS) entry which is preliminary data.</text>
</comment>
<proteinExistence type="predicted"/>
<organism evidence="1 2">
    <name type="scientific">Dictyobacter alpinus</name>
    <dbReference type="NCBI Taxonomy" id="2014873"/>
    <lineage>
        <taxon>Bacteria</taxon>
        <taxon>Bacillati</taxon>
        <taxon>Chloroflexota</taxon>
        <taxon>Ktedonobacteria</taxon>
        <taxon>Ktedonobacterales</taxon>
        <taxon>Dictyobacteraceae</taxon>
        <taxon>Dictyobacter</taxon>
    </lineage>
</organism>
<evidence type="ECO:0000313" key="2">
    <source>
        <dbReference type="Proteomes" id="UP000287171"/>
    </source>
</evidence>